<evidence type="ECO:0000313" key="4">
    <source>
        <dbReference type="EMBL" id="NKQ52578.1"/>
    </source>
</evidence>
<evidence type="ECO:0000256" key="1">
    <source>
        <dbReference type="ARBA" id="ARBA00010646"/>
    </source>
</evidence>
<proteinExistence type="inferred from homology"/>
<dbReference type="Pfam" id="PF01183">
    <property type="entry name" value="Glyco_hydro_25"/>
    <property type="match status" value="1"/>
</dbReference>
<evidence type="ECO:0000256" key="2">
    <source>
        <dbReference type="ARBA" id="ARBA00022801"/>
    </source>
</evidence>
<evidence type="ECO:0000313" key="5">
    <source>
        <dbReference type="Proteomes" id="UP000715441"/>
    </source>
</evidence>
<keyword evidence="5" id="KW-1185">Reference proteome</keyword>
<dbReference type="PANTHER" id="PTHR34135">
    <property type="entry name" value="LYSOZYME"/>
    <property type="match status" value="1"/>
</dbReference>
<comment type="caution">
    <text evidence="4">The sequence shown here is derived from an EMBL/GenBank/DDBJ whole genome shotgun (WGS) entry which is preliminary data.</text>
</comment>
<dbReference type="SMART" id="SM00641">
    <property type="entry name" value="Glyco_25"/>
    <property type="match status" value="1"/>
</dbReference>
<dbReference type="SUPFAM" id="SSF51445">
    <property type="entry name" value="(Trans)glycosidases"/>
    <property type="match status" value="1"/>
</dbReference>
<keyword evidence="2" id="KW-0378">Hydrolase</keyword>
<evidence type="ECO:0000256" key="3">
    <source>
        <dbReference type="ARBA" id="ARBA00023295"/>
    </source>
</evidence>
<dbReference type="Proteomes" id="UP000715441">
    <property type="component" value="Unassembled WGS sequence"/>
</dbReference>
<dbReference type="InterPro" id="IPR017853">
    <property type="entry name" value="GH"/>
</dbReference>
<dbReference type="InterPro" id="IPR002053">
    <property type="entry name" value="Glyco_hydro_25"/>
</dbReference>
<accession>A0ABX1IYI9</accession>
<dbReference type="Gene3D" id="3.20.20.80">
    <property type="entry name" value="Glycosidases"/>
    <property type="match status" value="1"/>
</dbReference>
<dbReference type="PROSITE" id="PS51904">
    <property type="entry name" value="GLYCOSYL_HYDROL_F25_2"/>
    <property type="match status" value="1"/>
</dbReference>
<name>A0ABX1IYI9_9PSEU</name>
<gene>
    <name evidence="4" type="ORF">HFP15_06760</name>
</gene>
<comment type="similarity">
    <text evidence="1">Belongs to the glycosyl hydrolase 25 family.</text>
</comment>
<dbReference type="EMBL" id="JAAXLS010000003">
    <property type="protein sequence ID" value="NKQ52578.1"/>
    <property type="molecule type" value="Genomic_DNA"/>
</dbReference>
<organism evidence="4 5">
    <name type="scientific">Amycolatopsis acididurans</name>
    <dbReference type="NCBI Taxonomy" id="2724524"/>
    <lineage>
        <taxon>Bacteria</taxon>
        <taxon>Bacillati</taxon>
        <taxon>Actinomycetota</taxon>
        <taxon>Actinomycetes</taxon>
        <taxon>Pseudonocardiales</taxon>
        <taxon>Pseudonocardiaceae</taxon>
        <taxon>Amycolatopsis</taxon>
    </lineage>
</organism>
<sequence>MPDFAAAKAAGATFAFVKDTAGVGYQNPNFLAQFRGAKAAGLLRGAYHYARPDKSTGAQQAAYFHDHDGKWFSDGMTLPPTLDMEDTDNVPPCYGLAPADMVAWIKDFSAEMARRSGHTPIIYTSTRWWRACTGDSPAFSRDHVLWLARYNTTMGELPGGWPAGFWQSGVTGPLPGNQDSFFGGIARLRALTAG</sequence>
<dbReference type="PANTHER" id="PTHR34135:SF2">
    <property type="entry name" value="LYSOZYME"/>
    <property type="match status" value="1"/>
</dbReference>
<keyword evidence="3" id="KW-0326">Glycosidase</keyword>
<reference evidence="4 5" key="1">
    <citation type="submission" date="2020-04" db="EMBL/GenBank/DDBJ databases">
        <title>Novel species.</title>
        <authorList>
            <person name="Teo W.F.A."/>
            <person name="Lipun K."/>
            <person name="Srisuk N."/>
            <person name="Duangmal K."/>
        </authorList>
    </citation>
    <scope>NUCLEOTIDE SEQUENCE [LARGE SCALE GENOMIC DNA]</scope>
    <source>
        <strain evidence="4 5">K13G38</strain>
    </source>
</reference>
<protein>
    <recommendedName>
        <fullName evidence="6">Lysozyme</fullName>
    </recommendedName>
</protein>
<dbReference type="InterPro" id="IPR018077">
    <property type="entry name" value="Glyco_hydro_fam25_subgr"/>
</dbReference>
<evidence type="ECO:0008006" key="6">
    <source>
        <dbReference type="Google" id="ProtNLM"/>
    </source>
</evidence>